<dbReference type="EMBL" id="CP041614">
    <property type="protein sequence ID" value="QDO86706.1"/>
    <property type="molecule type" value="Genomic_DNA"/>
</dbReference>
<keyword evidence="3" id="KW-1185">Reference proteome</keyword>
<dbReference type="PANTHER" id="PTHR43328:SF1">
    <property type="entry name" value="N-ACETYLTRANSFERASE DOMAIN-CONTAINING PROTEIN"/>
    <property type="match status" value="1"/>
</dbReference>
<sequence>MIIRHSQLSDLQGIKSIYEQEHAYSDTLQLPYQSDDLWAQRLASSSDNNINLVAVKDDEIIGQISLVVMDRPRRKHVATFGMGVSSLHIGIGVGSKLLKTALDLTDNWLNVTRVELEVYVDNKAAVSLYKKFGFEIEGTSKNYAFKNGKYVDALFMARINKN</sequence>
<dbReference type="Pfam" id="PF00583">
    <property type="entry name" value="Acetyltransf_1"/>
    <property type="match status" value="1"/>
</dbReference>
<dbReference type="PROSITE" id="PS51186">
    <property type="entry name" value="GNAT"/>
    <property type="match status" value="1"/>
</dbReference>
<dbReference type="InterPro" id="IPR016181">
    <property type="entry name" value="Acyl_CoA_acyltransferase"/>
</dbReference>
<organism evidence="2 3">
    <name type="scientific">Shewanella psychropiezotolerans</name>
    <dbReference type="NCBI Taxonomy" id="2593655"/>
    <lineage>
        <taxon>Bacteria</taxon>
        <taxon>Pseudomonadati</taxon>
        <taxon>Pseudomonadota</taxon>
        <taxon>Gammaproteobacteria</taxon>
        <taxon>Alteromonadales</taxon>
        <taxon>Shewanellaceae</taxon>
        <taxon>Shewanella</taxon>
    </lineage>
</organism>
<accession>A0ABX5XBR0</accession>
<dbReference type="Proteomes" id="UP000315947">
    <property type="component" value="Chromosome"/>
</dbReference>
<dbReference type="Gene3D" id="3.40.630.30">
    <property type="match status" value="1"/>
</dbReference>
<reference evidence="2 3" key="1">
    <citation type="submission" date="2019-07" db="EMBL/GenBank/DDBJ databases">
        <title>Shewanella sp. YLB-06 whole genomic sequence.</title>
        <authorList>
            <person name="Yu L."/>
        </authorList>
    </citation>
    <scope>NUCLEOTIDE SEQUENCE [LARGE SCALE GENOMIC DNA]</scope>
    <source>
        <strain evidence="2 3">YLB-06</strain>
    </source>
</reference>
<evidence type="ECO:0000313" key="3">
    <source>
        <dbReference type="Proteomes" id="UP000315947"/>
    </source>
</evidence>
<dbReference type="SUPFAM" id="SSF55729">
    <property type="entry name" value="Acyl-CoA N-acyltransferases (Nat)"/>
    <property type="match status" value="1"/>
</dbReference>
<evidence type="ECO:0000259" key="1">
    <source>
        <dbReference type="PROSITE" id="PS51186"/>
    </source>
</evidence>
<dbReference type="InterPro" id="IPR000182">
    <property type="entry name" value="GNAT_dom"/>
</dbReference>
<proteinExistence type="predicted"/>
<feature type="domain" description="N-acetyltransferase" evidence="1">
    <location>
        <begin position="1"/>
        <end position="157"/>
    </location>
</feature>
<name>A0ABX5XBR0_9GAMM</name>
<protein>
    <submittedName>
        <fullName evidence="2">GNAT family N-acetyltransferase</fullName>
    </submittedName>
</protein>
<evidence type="ECO:0000313" key="2">
    <source>
        <dbReference type="EMBL" id="QDO86706.1"/>
    </source>
</evidence>
<gene>
    <name evidence="2" type="ORF">FM037_15810</name>
</gene>
<dbReference type="CDD" id="cd04301">
    <property type="entry name" value="NAT_SF"/>
    <property type="match status" value="1"/>
</dbReference>
<dbReference type="PANTHER" id="PTHR43328">
    <property type="entry name" value="ACETYLTRANSFERASE-RELATED"/>
    <property type="match status" value="1"/>
</dbReference>